<keyword evidence="2" id="KW-0560">Oxidoreductase</keyword>
<comment type="similarity">
    <text evidence="1">Belongs to the paxM FAD-dependent monooxygenase family.</text>
</comment>
<keyword evidence="5" id="KW-1185">Reference proteome</keyword>
<dbReference type="PANTHER" id="PTHR13789:SF309">
    <property type="entry name" value="PUTATIVE (AFU_ORTHOLOGUE AFUA_6G14510)-RELATED"/>
    <property type="match status" value="1"/>
</dbReference>
<evidence type="ECO:0000313" key="4">
    <source>
        <dbReference type="EMBL" id="KAL1878362.1"/>
    </source>
</evidence>
<dbReference type="EMBL" id="JAVDPF010000012">
    <property type="protein sequence ID" value="KAL1878362.1"/>
    <property type="molecule type" value="Genomic_DNA"/>
</dbReference>
<evidence type="ECO:0000313" key="5">
    <source>
        <dbReference type="Proteomes" id="UP001583193"/>
    </source>
</evidence>
<proteinExistence type="inferred from homology"/>
<dbReference type="PANTHER" id="PTHR13789">
    <property type="entry name" value="MONOOXYGENASE"/>
    <property type="match status" value="1"/>
</dbReference>
<keyword evidence="3" id="KW-0503">Monooxygenase</keyword>
<dbReference type="InterPro" id="IPR050493">
    <property type="entry name" value="FAD-dep_Monooxygenase_BioMet"/>
</dbReference>
<evidence type="ECO:0000256" key="3">
    <source>
        <dbReference type="ARBA" id="ARBA00023033"/>
    </source>
</evidence>
<name>A0ABR3XS04_9EURO</name>
<gene>
    <name evidence="4" type="ORF">Plec18167_004434</name>
</gene>
<protein>
    <submittedName>
        <fullName evidence="4">Uncharacterized protein</fullName>
    </submittedName>
</protein>
<organism evidence="4 5">
    <name type="scientific">Paecilomyces lecythidis</name>
    <dbReference type="NCBI Taxonomy" id="3004212"/>
    <lineage>
        <taxon>Eukaryota</taxon>
        <taxon>Fungi</taxon>
        <taxon>Dikarya</taxon>
        <taxon>Ascomycota</taxon>
        <taxon>Pezizomycotina</taxon>
        <taxon>Eurotiomycetes</taxon>
        <taxon>Eurotiomycetidae</taxon>
        <taxon>Eurotiales</taxon>
        <taxon>Thermoascaceae</taxon>
        <taxon>Paecilomyces</taxon>
    </lineage>
</organism>
<dbReference type="Gene3D" id="3.50.50.60">
    <property type="entry name" value="FAD/NAD(P)-binding domain"/>
    <property type="match status" value="1"/>
</dbReference>
<dbReference type="Proteomes" id="UP001583193">
    <property type="component" value="Unassembled WGS sequence"/>
</dbReference>
<reference evidence="4 5" key="1">
    <citation type="journal article" date="2024" name="IMA Fungus">
        <title>IMA Genome - F19 : A genome assembly and annotation guide to empower mycologists, including annotated draft genome sequences of Ceratocystis pirilliformis, Diaporthe australafricana, Fusarium ophioides, Paecilomyces lecythidis, and Sporothrix stenoceras.</title>
        <authorList>
            <person name="Aylward J."/>
            <person name="Wilson A.M."/>
            <person name="Visagie C.M."/>
            <person name="Spraker J."/>
            <person name="Barnes I."/>
            <person name="Buitendag C."/>
            <person name="Ceriani C."/>
            <person name="Del Mar Angel L."/>
            <person name="du Plessis D."/>
            <person name="Fuchs T."/>
            <person name="Gasser K."/>
            <person name="Kramer D."/>
            <person name="Li W."/>
            <person name="Munsamy K."/>
            <person name="Piso A."/>
            <person name="Price J.L."/>
            <person name="Sonnekus B."/>
            <person name="Thomas C."/>
            <person name="van der Nest A."/>
            <person name="van Dijk A."/>
            <person name="van Heerden A."/>
            <person name="van Vuuren N."/>
            <person name="Yilmaz N."/>
            <person name="Duong T.A."/>
            <person name="van der Merwe N.A."/>
            <person name="Wingfield M.J."/>
            <person name="Wingfield B.D."/>
        </authorList>
    </citation>
    <scope>NUCLEOTIDE SEQUENCE [LARGE SCALE GENOMIC DNA]</scope>
    <source>
        <strain evidence="4 5">CMW 18167</strain>
    </source>
</reference>
<evidence type="ECO:0000256" key="1">
    <source>
        <dbReference type="ARBA" id="ARBA00007992"/>
    </source>
</evidence>
<accession>A0ABR3XS04</accession>
<comment type="caution">
    <text evidence="4">The sequence shown here is derived from an EMBL/GenBank/DDBJ whole genome shotgun (WGS) entry which is preliminary data.</text>
</comment>
<dbReference type="InterPro" id="IPR036188">
    <property type="entry name" value="FAD/NAD-bd_sf"/>
</dbReference>
<dbReference type="SUPFAM" id="SSF51905">
    <property type="entry name" value="FAD/NAD(P)-binding domain"/>
    <property type="match status" value="1"/>
</dbReference>
<evidence type="ECO:0000256" key="2">
    <source>
        <dbReference type="ARBA" id="ARBA00023002"/>
    </source>
</evidence>
<sequence>MLPFSGQGANQAIEDAGALGYMLTDVHCSEDIHTCLKLFEKARILRVARTQTLSKVRVGKEQEVQEELRQYADPPGSAVPSTFPERYQHDFGKSVLQY</sequence>